<dbReference type="Proteomes" id="UP000218334">
    <property type="component" value="Unassembled WGS sequence"/>
</dbReference>
<gene>
    <name evidence="1" type="ORF">ARMSODRAFT_1026577</name>
</gene>
<protein>
    <submittedName>
        <fullName evidence="1">Uncharacterized protein</fullName>
    </submittedName>
</protein>
<evidence type="ECO:0000313" key="2">
    <source>
        <dbReference type="Proteomes" id="UP000218334"/>
    </source>
</evidence>
<proteinExistence type="predicted"/>
<dbReference type="EMBL" id="KZ293487">
    <property type="protein sequence ID" value="PBK60387.1"/>
    <property type="molecule type" value="Genomic_DNA"/>
</dbReference>
<evidence type="ECO:0000313" key="1">
    <source>
        <dbReference type="EMBL" id="PBK60387.1"/>
    </source>
</evidence>
<name>A0A2H3B722_9AGAR</name>
<dbReference type="STRING" id="1076256.A0A2H3B722"/>
<organism evidence="1 2">
    <name type="scientific">Armillaria solidipes</name>
    <dbReference type="NCBI Taxonomy" id="1076256"/>
    <lineage>
        <taxon>Eukaryota</taxon>
        <taxon>Fungi</taxon>
        <taxon>Dikarya</taxon>
        <taxon>Basidiomycota</taxon>
        <taxon>Agaricomycotina</taxon>
        <taxon>Agaricomycetes</taxon>
        <taxon>Agaricomycetidae</taxon>
        <taxon>Agaricales</taxon>
        <taxon>Marasmiineae</taxon>
        <taxon>Physalacriaceae</taxon>
        <taxon>Armillaria</taxon>
    </lineage>
</organism>
<sequence length="188" mass="21588">MVETARLENHIVQELLIYAALYKAKWLRQYRPTPFKITVETVTYTCTDAETGEHEVVDRQWRVDSVDVSFHLVKIRIQYEYQAIFVSGPASNYNEWDIEVLKCDASTADVENQAGWIARDKAMTDRMDGYTCVIIFDDHGFTGERAWITQARGCFLARVRAMTDVSSVTAFNIFLSFYHPRIAVSATP</sequence>
<keyword evidence="2" id="KW-1185">Reference proteome</keyword>
<dbReference type="AlphaFoldDB" id="A0A2H3B722"/>
<accession>A0A2H3B722</accession>
<reference evidence="2" key="1">
    <citation type="journal article" date="2017" name="Nat. Ecol. Evol.">
        <title>Genome expansion and lineage-specific genetic innovations in the forest pathogenic fungi Armillaria.</title>
        <authorList>
            <person name="Sipos G."/>
            <person name="Prasanna A.N."/>
            <person name="Walter M.C."/>
            <person name="O'Connor E."/>
            <person name="Balint B."/>
            <person name="Krizsan K."/>
            <person name="Kiss B."/>
            <person name="Hess J."/>
            <person name="Varga T."/>
            <person name="Slot J."/>
            <person name="Riley R."/>
            <person name="Boka B."/>
            <person name="Rigling D."/>
            <person name="Barry K."/>
            <person name="Lee J."/>
            <person name="Mihaltcheva S."/>
            <person name="LaButti K."/>
            <person name="Lipzen A."/>
            <person name="Waldron R."/>
            <person name="Moloney N.M."/>
            <person name="Sperisen C."/>
            <person name="Kredics L."/>
            <person name="Vagvoelgyi C."/>
            <person name="Patrignani A."/>
            <person name="Fitzpatrick D."/>
            <person name="Nagy I."/>
            <person name="Doyle S."/>
            <person name="Anderson J.B."/>
            <person name="Grigoriev I.V."/>
            <person name="Gueldener U."/>
            <person name="Muensterkoetter M."/>
            <person name="Nagy L.G."/>
        </authorList>
    </citation>
    <scope>NUCLEOTIDE SEQUENCE [LARGE SCALE GENOMIC DNA]</scope>
    <source>
        <strain evidence="2">28-4</strain>
    </source>
</reference>